<feature type="non-terminal residue" evidence="1">
    <location>
        <position position="1"/>
    </location>
</feature>
<evidence type="ECO:0008006" key="2">
    <source>
        <dbReference type="Google" id="ProtNLM"/>
    </source>
</evidence>
<sequence>DYYRPSGEPVVFKNPMRFKNAKLDSIIERIQGLDFDDPKCLELGLEYVKLCVEEMPLIPLMSYNVFTVCDEYYWEGFPTFENPYTNPVPNWANSKYMFPMIRPKTTE</sequence>
<evidence type="ECO:0000313" key="1">
    <source>
        <dbReference type="EMBL" id="GAH42622.1"/>
    </source>
</evidence>
<dbReference type="Gene3D" id="3.40.190.10">
    <property type="entry name" value="Periplasmic binding protein-like II"/>
    <property type="match status" value="1"/>
</dbReference>
<dbReference type="SUPFAM" id="SSF53850">
    <property type="entry name" value="Periplasmic binding protein-like II"/>
    <property type="match status" value="1"/>
</dbReference>
<protein>
    <recommendedName>
        <fullName evidence="2">Solute-binding protein family 5 domain-containing protein</fullName>
    </recommendedName>
</protein>
<dbReference type="Gene3D" id="3.10.105.10">
    <property type="entry name" value="Dipeptide-binding Protein, Domain 3"/>
    <property type="match status" value="1"/>
</dbReference>
<proteinExistence type="predicted"/>
<dbReference type="AlphaFoldDB" id="X1FCD4"/>
<name>X1FCD4_9ZZZZ</name>
<comment type="caution">
    <text evidence="1">The sequence shown here is derived from an EMBL/GenBank/DDBJ whole genome shotgun (WGS) entry which is preliminary data.</text>
</comment>
<dbReference type="EMBL" id="BARU01007200">
    <property type="protein sequence ID" value="GAH42622.1"/>
    <property type="molecule type" value="Genomic_DNA"/>
</dbReference>
<organism evidence="1">
    <name type="scientific">marine sediment metagenome</name>
    <dbReference type="NCBI Taxonomy" id="412755"/>
    <lineage>
        <taxon>unclassified sequences</taxon>
        <taxon>metagenomes</taxon>
        <taxon>ecological metagenomes</taxon>
    </lineage>
</organism>
<reference evidence="1" key="1">
    <citation type="journal article" date="2014" name="Front. Microbiol.">
        <title>High frequency of phylogenetically diverse reductive dehalogenase-homologous genes in deep subseafloor sedimentary metagenomes.</title>
        <authorList>
            <person name="Kawai M."/>
            <person name="Futagami T."/>
            <person name="Toyoda A."/>
            <person name="Takaki Y."/>
            <person name="Nishi S."/>
            <person name="Hori S."/>
            <person name="Arai W."/>
            <person name="Tsubouchi T."/>
            <person name="Morono Y."/>
            <person name="Uchiyama I."/>
            <person name="Ito T."/>
            <person name="Fujiyama A."/>
            <person name="Inagaki F."/>
            <person name="Takami H."/>
        </authorList>
    </citation>
    <scope>NUCLEOTIDE SEQUENCE</scope>
    <source>
        <strain evidence="1">Expedition CK06-06</strain>
    </source>
</reference>
<gene>
    <name evidence="1" type="ORF">S03H2_14201</name>
</gene>
<accession>X1FCD4</accession>